<feature type="transmembrane region" description="Helical" evidence="7">
    <location>
        <begin position="99"/>
        <end position="121"/>
    </location>
</feature>
<keyword evidence="10" id="KW-1185">Reference proteome</keyword>
<dbReference type="GO" id="GO:0022857">
    <property type="term" value="F:transmembrane transporter activity"/>
    <property type="evidence" value="ECO:0007669"/>
    <property type="project" value="TreeGrafter"/>
</dbReference>
<feature type="transmembrane region" description="Helical" evidence="7">
    <location>
        <begin position="283"/>
        <end position="308"/>
    </location>
</feature>
<dbReference type="NCBIfam" id="TIGR00786">
    <property type="entry name" value="dctM"/>
    <property type="match status" value="1"/>
</dbReference>
<dbReference type="PIRSF" id="PIRSF006066">
    <property type="entry name" value="HI0050"/>
    <property type="match status" value="1"/>
</dbReference>
<sequence>MSAEMIGVLGIVLLFVLLAFRMHIGLAMTLIGFGGVSLIVNVKAGLNLLGMVPWAEGSSYSLSVIPLFILMGQFAFISGISQDIYKAVYSWMGHLRGGLAMATIVACSGFAAVCGSSLATGATMAKVAIPEMQKYGYDPRLATGCVAAGGTLGILIPPSIGFIIYGILTEESIGKLFMAGIIPGLLLASLFLFAIILQCHFSPGMGPKGEPTTWKTKLNSLYDTWPMLSLFFLVMGGIYFGFFTPTEAAGIGAFGAFVITFIKKKINLTTLTESLLVTGNMTAMIFLIIIGATIFSSFLALTGIPFMLAETVAALALPRMVVLILMLLIFIALGCVMDCFAIMILMVPILFPIIQVMQFNPIWFGVIMVIVLEVGLITPPVGLNVFVIKGVVPSISITTMFQGVWPFLVAAVVCIAAIIIFPQIALFIPSNM</sequence>
<dbReference type="InterPro" id="IPR010656">
    <property type="entry name" value="DctM"/>
</dbReference>
<evidence type="ECO:0000313" key="10">
    <source>
        <dbReference type="Proteomes" id="UP000184603"/>
    </source>
</evidence>
<keyword evidence="6 7" id="KW-0472">Membrane</keyword>
<feature type="transmembrane region" description="Helical" evidence="7">
    <location>
        <begin position="320"/>
        <end position="350"/>
    </location>
</feature>
<feature type="transmembrane region" description="Helical" evidence="7">
    <location>
        <begin position="141"/>
        <end position="164"/>
    </location>
</feature>
<accession>A0A1M7XYG1</accession>
<dbReference type="Pfam" id="PF06808">
    <property type="entry name" value="DctM"/>
    <property type="match status" value="1"/>
</dbReference>
<dbReference type="EMBL" id="FRFE01000002">
    <property type="protein sequence ID" value="SHO44087.1"/>
    <property type="molecule type" value="Genomic_DNA"/>
</dbReference>
<dbReference type="RefSeq" id="WP_073611997.1">
    <property type="nucleotide sequence ID" value="NZ_FRFE01000002.1"/>
</dbReference>
<evidence type="ECO:0000256" key="1">
    <source>
        <dbReference type="ARBA" id="ARBA00004429"/>
    </source>
</evidence>
<dbReference type="Proteomes" id="UP000184603">
    <property type="component" value="Unassembled WGS sequence"/>
</dbReference>
<dbReference type="PANTHER" id="PTHR33362:SF5">
    <property type="entry name" value="C4-DICARBOXYLATE TRAP TRANSPORTER LARGE PERMEASE PROTEIN DCTM"/>
    <property type="match status" value="1"/>
</dbReference>
<keyword evidence="2" id="KW-1003">Cell membrane</keyword>
<dbReference type="STRING" id="1121416.SAMN02745220_00639"/>
<feature type="transmembrane region" description="Helical" evidence="7">
    <location>
        <begin position="230"/>
        <end position="262"/>
    </location>
</feature>
<comment type="subcellular location">
    <subcellularLocation>
        <location evidence="1">Cell inner membrane</location>
        <topology evidence="1">Multi-pass membrane protein</topology>
    </subcellularLocation>
</comment>
<keyword evidence="3" id="KW-0997">Cell inner membrane</keyword>
<feature type="transmembrane region" description="Helical" evidence="7">
    <location>
        <begin position="12"/>
        <end position="40"/>
    </location>
</feature>
<dbReference type="PANTHER" id="PTHR33362">
    <property type="entry name" value="SIALIC ACID TRAP TRANSPORTER PERMEASE PROTEIN SIAT-RELATED"/>
    <property type="match status" value="1"/>
</dbReference>
<keyword evidence="5 7" id="KW-1133">Transmembrane helix</keyword>
<feature type="transmembrane region" description="Helical" evidence="7">
    <location>
        <begin position="176"/>
        <end position="197"/>
    </location>
</feature>
<feature type="transmembrane region" description="Helical" evidence="7">
    <location>
        <begin position="362"/>
        <end position="383"/>
    </location>
</feature>
<keyword evidence="4 7" id="KW-0812">Transmembrane</keyword>
<dbReference type="InterPro" id="IPR004681">
    <property type="entry name" value="TRAP_DctM"/>
</dbReference>
<dbReference type="GO" id="GO:0005886">
    <property type="term" value="C:plasma membrane"/>
    <property type="evidence" value="ECO:0007669"/>
    <property type="project" value="UniProtKB-SubCell"/>
</dbReference>
<evidence type="ECO:0000256" key="5">
    <source>
        <dbReference type="ARBA" id="ARBA00022989"/>
    </source>
</evidence>
<feature type="domain" description="TRAP C4-dicarboxylate transport system permease DctM subunit" evidence="8">
    <location>
        <begin position="11"/>
        <end position="424"/>
    </location>
</feature>
<evidence type="ECO:0000256" key="6">
    <source>
        <dbReference type="ARBA" id="ARBA00023136"/>
    </source>
</evidence>
<organism evidence="9 10">
    <name type="scientific">Desulfopila aestuarii DSM 18488</name>
    <dbReference type="NCBI Taxonomy" id="1121416"/>
    <lineage>
        <taxon>Bacteria</taxon>
        <taxon>Pseudomonadati</taxon>
        <taxon>Thermodesulfobacteriota</taxon>
        <taxon>Desulfobulbia</taxon>
        <taxon>Desulfobulbales</taxon>
        <taxon>Desulfocapsaceae</taxon>
        <taxon>Desulfopila</taxon>
    </lineage>
</organism>
<evidence type="ECO:0000256" key="3">
    <source>
        <dbReference type="ARBA" id="ARBA00022519"/>
    </source>
</evidence>
<feature type="transmembrane region" description="Helical" evidence="7">
    <location>
        <begin position="60"/>
        <end position="78"/>
    </location>
</feature>
<reference evidence="9 10" key="1">
    <citation type="submission" date="2016-12" db="EMBL/GenBank/DDBJ databases">
        <authorList>
            <person name="Song W.-J."/>
            <person name="Kurnit D.M."/>
        </authorList>
    </citation>
    <scope>NUCLEOTIDE SEQUENCE [LARGE SCALE GENOMIC DNA]</scope>
    <source>
        <strain evidence="9 10">DSM 18488</strain>
    </source>
</reference>
<protein>
    <submittedName>
        <fullName evidence="9">TRAP transporter, DctM subunit</fullName>
    </submittedName>
</protein>
<name>A0A1M7XYG1_9BACT</name>
<evidence type="ECO:0000259" key="8">
    <source>
        <dbReference type="Pfam" id="PF06808"/>
    </source>
</evidence>
<dbReference type="AlphaFoldDB" id="A0A1M7XYG1"/>
<proteinExistence type="predicted"/>
<feature type="transmembrane region" description="Helical" evidence="7">
    <location>
        <begin position="403"/>
        <end position="428"/>
    </location>
</feature>
<evidence type="ECO:0000313" key="9">
    <source>
        <dbReference type="EMBL" id="SHO44087.1"/>
    </source>
</evidence>
<gene>
    <name evidence="9" type="ORF">SAMN02745220_00639</name>
</gene>
<evidence type="ECO:0000256" key="4">
    <source>
        <dbReference type="ARBA" id="ARBA00022692"/>
    </source>
</evidence>
<evidence type="ECO:0000256" key="2">
    <source>
        <dbReference type="ARBA" id="ARBA00022475"/>
    </source>
</evidence>
<dbReference type="OrthoDB" id="9785600at2"/>
<evidence type="ECO:0000256" key="7">
    <source>
        <dbReference type="SAM" id="Phobius"/>
    </source>
</evidence>